<evidence type="ECO:0000256" key="5">
    <source>
        <dbReference type="SAM" id="SignalP"/>
    </source>
</evidence>
<sequence>MEELVVWRKMKVSATVVLVSFLVLLLFCGRSGAQISKPIAHDDNMKEAVESNKFLSRDATDDSLPVPHLDEEKLANTQCPQNVELRWQAEVSSSIYATPIISDINGYFSPPVCPIFCLGFDAVPSCLCSGS</sequence>
<dbReference type="AlphaFoldDB" id="A0ABD3I7W1"/>
<dbReference type="InterPro" id="IPR045232">
    <property type="entry name" value="FAM234"/>
</dbReference>
<evidence type="ECO:0000313" key="7">
    <source>
        <dbReference type="Proteomes" id="UP001633002"/>
    </source>
</evidence>
<keyword evidence="4" id="KW-0472">Membrane</keyword>
<organism evidence="6 7">
    <name type="scientific">Riccia sorocarpa</name>
    <dbReference type="NCBI Taxonomy" id="122646"/>
    <lineage>
        <taxon>Eukaryota</taxon>
        <taxon>Viridiplantae</taxon>
        <taxon>Streptophyta</taxon>
        <taxon>Embryophyta</taxon>
        <taxon>Marchantiophyta</taxon>
        <taxon>Marchantiopsida</taxon>
        <taxon>Marchantiidae</taxon>
        <taxon>Marchantiales</taxon>
        <taxon>Ricciaceae</taxon>
        <taxon>Riccia</taxon>
    </lineage>
</organism>
<feature type="signal peptide" evidence="5">
    <location>
        <begin position="1"/>
        <end position="33"/>
    </location>
</feature>
<keyword evidence="2" id="KW-0812">Transmembrane</keyword>
<comment type="subcellular location">
    <subcellularLocation>
        <location evidence="1">Membrane</location>
        <topology evidence="1">Single-pass membrane protein</topology>
    </subcellularLocation>
</comment>
<evidence type="ECO:0000256" key="3">
    <source>
        <dbReference type="ARBA" id="ARBA00022989"/>
    </source>
</evidence>
<keyword evidence="5" id="KW-0732">Signal</keyword>
<comment type="caution">
    <text evidence="6">The sequence shown here is derived from an EMBL/GenBank/DDBJ whole genome shotgun (WGS) entry which is preliminary data.</text>
</comment>
<dbReference type="EMBL" id="JBJQOH010000001">
    <property type="protein sequence ID" value="KAL3699753.1"/>
    <property type="molecule type" value="Genomic_DNA"/>
</dbReference>
<protein>
    <submittedName>
        <fullName evidence="6">Uncharacterized protein</fullName>
    </submittedName>
</protein>
<evidence type="ECO:0000313" key="6">
    <source>
        <dbReference type="EMBL" id="KAL3699753.1"/>
    </source>
</evidence>
<accession>A0ABD3I7W1</accession>
<name>A0ABD3I7W1_9MARC</name>
<dbReference type="Proteomes" id="UP001633002">
    <property type="component" value="Unassembled WGS sequence"/>
</dbReference>
<feature type="chain" id="PRO_5044754318" evidence="5">
    <location>
        <begin position="34"/>
        <end position="131"/>
    </location>
</feature>
<dbReference type="PANTHER" id="PTHR21419">
    <property type="match status" value="1"/>
</dbReference>
<keyword evidence="7" id="KW-1185">Reference proteome</keyword>
<reference evidence="6 7" key="1">
    <citation type="submission" date="2024-09" db="EMBL/GenBank/DDBJ databases">
        <title>Chromosome-scale assembly of Riccia sorocarpa.</title>
        <authorList>
            <person name="Paukszto L."/>
        </authorList>
    </citation>
    <scope>NUCLEOTIDE SEQUENCE [LARGE SCALE GENOMIC DNA]</scope>
    <source>
        <strain evidence="6">LP-2024</strain>
        <tissue evidence="6">Aerial parts of the thallus</tissue>
    </source>
</reference>
<evidence type="ECO:0000256" key="4">
    <source>
        <dbReference type="ARBA" id="ARBA00023136"/>
    </source>
</evidence>
<gene>
    <name evidence="6" type="ORF">R1sor_017775</name>
</gene>
<dbReference type="PANTHER" id="PTHR21419:SF23">
    <property type="entry name" value="PROTEIN DEFECTIVE IN EXINE FORMATION 1"/>
    <property type="match status" value="1"/>
</dbReference>
<evidence type="ECO:0000256" key="1">
    <source>
        <dbReference type="ARBA" id="ARBA00004167"/>
    </source>
</evidence>
<proteinExistence type="predicted"/>
<keyword evidence="3" id="KW-1133">Transmembrane helix</keyword>
<evidence type="ECO:0000256" key="2">
    <source>
        <dbReference type="ARBA" id="ARBA00022692"/>
    </source>
</evidence>
<dbReference type="GO" id="GO:0016020">
    <property type="term" value="C:membrane"/>
    <property type="evidence" value="ECO:0007669"/>
    <property type="project" value="UniProtKB-SubCell"/>
</dbReference>